<dbReference type="AlphaFoldDB" id="L0GTV8"/>
<dbReference type="eggNOG" id="COG2343">
    <property type="taxonomic scope" value="Bacteria"/>
</dbReference>
<proteinExistence type="predicted"/>
<dbReference type="RefSeq" id="WP_015279573.1">
    <property type="nucleotide sequence ID" value="NC_019940.1"/>
</dbReference>
<evidence type="ECO:0000259" key="1">
    <source>
        <dbReference type="Pfam" id="PF04248"/>
    </source>
</evidence>
<accession>L0GTV8</accession>
<evidence type="ECO:0000313" key="2">
    <source>
        <dbReference type="EMBL" id="AGA89426.1"/>
    </source>
</evidence>
<dbReference type="InterPro" id="IPR007361">
    <property type="entry name" value="DUF427"/>
</dbReference>
<reference evidence="2 3" key="1">
    <citation type="submission" date="2011-09" db="EMBL/GenBank/DDBJ databases">
        <title>Complete sequence of chromosome of Thioflavicoccus mobilis 8321.</title>
        <authorList>
            <consortium name="US DOE Joint Genome Institute"/>
            <person name="Lucas S."/>
            <person name="Han J."/>
            <person name="Lapidus A."/>
            <person name="Cheng J.-F."/>
            <person name="Goodwin L."/>
            <person name="Pitluck S."/>
            <person name="Peters L."/>
            <person name="Ovchinnikova G."/>
            <person name="Lu M."/>
            <person name="Detter J.C."/>
            <person name="Han C."/>
            <person name="Tapia R."/>
            <person name="Land M."/>
            <person name="Hauser L."/>
            <person name="Kyrpides N."/>
            <person name="Ivanova N."/>
            <person name="Pagani I."/>
            <person name="Vogl K."/>
            <person name="Liu Z."/>
            <person name="Imhoff J."/>
            <person name="Thiel V."/>
            <person name="Frigaard N.-U."/>
            <person name="Bryant D."/>
            <person name="Woyke T."/>
        </authorList>
    </citation>
    <scope>NUCLEOTIDE SEQUENCE [LARGE SCALE GENOMIC DNA]</scope>
    <source>
        <strain evidence="2 3">8321</strain>
    </source>
</reference>
<dbReference type="PANTHER" id="PTHR43058">
    <property type="entry name" value="SLR0655 PROTEIN"/>
    <property type="match status" value="1"/>
</dbReference>
<dbReference type="PATRIC" id="fig|765912.4.peg.566"/>
<protein>
    <recommendedName>
        <fullName evidence="1">DUF427 domain-containing protein</fullName>
    </recommendedName>
</protein>
<dbReference type="HOGENOM" id="CLU_103537_0_0_6"/>
<dbReference type="STRING" id="765912.Thimo_0578"/>
<dbReference type="OrthoDB" id="4565346at2"/>
<dbReference type="KEGG" id="tmb:Thimo_0578"/>
<dbReference type="Proteomes" id="UP000010816">
    <property type="component" value="Chromosome"/>
</dbReference>
<sequence length="184" mass="20640">MRPTQSDLERARRAWTYRGQVRPAFAVSPGPGQESVWDYPRPPAFVPDGRTVEVYAGDILVAHTERAIRALETGSPPAFYLPPEALDRDRLVASERRTFCEWKGEAEYFHVLGDQRRIDDALWRYRDATGAAAVIAGWFSGYPVLLRCLVDGERVRAQAGGYYGGWITDEIVGPFKGEPGTGHW</sequence>
<organism evidence="2 3">
    <name type="scientific">Thioflavicoccus mobilis 8321</name>
    <dbReference type="NCBI Taxonomy" id="765912"/>
    <lineage>
        <taxon>Bacteria</taxon>
        <taxon>Pseudomonadati</taxon>
        <taxon>Pseudomonadota</taxon>
        <taxon>Gammaproteobacteria</taxon>
        <taxon>Chromatiales</taxon>
        <taxon>Chromatiaceae</taxon>
        <taxon>Thioflavicoccus</taxon>
    </lineage>
</organism>
<dbReference type="EMBL" id="CP003051">
    <property type="protein sequence ID" value="AGA89426.1"/>
    <property type="molecule type" value="Genomic_DNA"/>
</dbReference>
<name>L0GTV8_9GAMM</name>
<feature type="domain" description="DUF427" evidence="1">
    <location>
        <begin position="52"/>
        <end position="143"/>
    </location>
</feature>
<dbReference type="PANTHER" id="PTHR43058:SF1">
    <property type="entry name" value="DUF427 DOMAIN-CONTAINING PROTEIN"/>
    <property type="match status" value="1"/>
</dbReference>
<keyword evidence="3" id="KW-1185">Reference proteome</keyword>
<evidence type="ECO:0000313" key="3">
    <source>
        <dbReference type="Proteomes" id="UP000010816"/>
    </source>
</evidence>
<dbReference type="Gene3D" id="2.170.150.40">
    <property type="entry name" value="Domain of unknown function (DUF427)"/>
    <property type="match status" value="1"/>
</dbReference>
<dbReference type="InterPro" id="IPR038694">
    <property type="entry name" value="DUF427_sf"/>
</dbReference>
<gene>
    <name evidence="2" type="ORF">Thimo_0578</name>
</gene>
<dbReference type="Pfam" id="PF04248">
    <property type="entry name" value="NTP_transf_9"/>
    <property type="match status" value="1"/>
</dbReference>